<dbReference type="GO" id="GO:0016887">
    <property type="term" value="F:ATP hydrolysis activity"/>
    <property type="evidence" value="ECO:0007669"/>
    <property type="project" value="InterPro"/>
</dbReference>
<comment type="subcellular location">
    <subcellularLocation>
        <location evidence="1">Membrane</location>
    </subcellularLocation>
</comment>
<dbReference type="EMBL" id="MBFT01000011">
    <property type="protein sequence ID" value="PVU99946.1"/>
    <property type="molecule type" value="Genomic_DNA"/>
</dbReference>
<dbReference type="CDD" id="cd19526">
    <property type="entry name" value="RecA-like_PEX1_r2"/>
    <property type="match status" value="1"/>
</dbReference>
<keyword evidence="14" id="KW-1185">Reference proteome</keyword>
<proteinExistence type="inferred from homology"/>
<dbReference type="InterPro" id="IPR027417">
    <property type="entry name" value="P-loop_NTPase"/>
</dbReference>
<dbReference type="InterPro" id="IPR003959">
    <property type="entry name" value="ATPase_AAA_core"/>
</dbReference>
<dbReference type="Gene3D" id="1.10.8.60">
    <property type="match status" value="2"/>
</dbReference>
<dbReference type="SMART" id="SM00382">
    <property type="entry name" value="AAA"/>
    <property type="match status" value="2"/>
</dbReference>
<feature type="compositionally biased region" description="Polar residues" evidence="11">
    <location>
        <begin position="731"/>
        <end position="740"/>
    </location>
</feature>
<dbReference type="PANTHER" id="PTHR23077">
    <property type="entry name" value="AAA-FAMILY ATPASE"/>
    <property type="match status" value="1"/>
</dbReference>
<sequence>MSKLLVVTDNLKTCNVNIPQEWATSFESVYGYKSAVALKVTKPGQQENVYVGWAGGTVSNQSRLTTNSLSPETTNPKRNAEKCLEVDKEFAAALGLYEGDEVIVEFCKDVPVCDKVEMIPSGFDDWEIIEMNADKVESLLLSQIRVISNNQPIVFWVNESARIKLFPNNPVPESSVLVLDNGTELLVAPKSRALDQQKDKVIEPDTKELESKISFSIVMRAQLDDNQTELGCFVSPSTAKLFQDKIPKRSSFWSSISPEIKGFPTVITSINIGGSDKDDNENSGSIKNLFAPVKFSAFVSSCENVQPGVVLLNKKFAESNSIKPGQLLLLELQNECLDAINNSVQIIISIDYESTGNDLINKHSKTEKIILDTIKNHFIKNISQQNFILSNKMHIPVPIQNSTKEKLSWSSDFINTTVIFKNAGSESINIEFTNDFDTGSNNSKFDKLAIIFDRNNKKHLRAFDSSIKYKIINESSSNHKSTTKQHHNSDDNWPLVGIDDFLDELATTAEDLLVSSIDGQISGILVSGGRGYGKTRILNYLSNSIDFPFVTYPCYVNCTQLAENFKKEKLVRIFEDIISMCIINNPFILFLDDLDVLLPGSDNSDGKSSNNPELLVIIKKLFQLTANKSVNGHFSSVGVIVVTAKGRESLDSNLFDSGILTSYHEIPPLGKSEREATIQTIATHNSTKPSTNINYSVLSYLTDGYTPADIKALYDRAVHEAAMRSVEESIENNLQPFNDNTENKGGESENSGYESTSVIVEQSDIESAINGYKPQQLRGITLHKSSVKWEDIGALNDTKRQLLETLELPTKYAALFNPPKQDSNGKKSASSGLRLRSGILLYGHPGCGKTMLASAVATECGLNFISVKGPELLNKYIGQSEQSVRDLFSRAKAAKPCVLFFDEFDSIAPRRGHDNTGVTDRVVNQFLTEMDGAEGLDGVYVLAATSRPDLIDPALLRPGRLDKSLLCGMPDENDRLEILKKHASKMNIDTNVDLGSYLTHTQDYSGADLQAFLYNGFLESINEFKAETDHSSGSGNGVMSEIEELKYHVLNDPKGSTIKKRNDDEYRKKLERIIENLGEKISSPEGNTSADIRRRMPVISDKHLEKAVETSNPSLSKSERSRFDNIYEKFVGEKEGKIKPDVTKQRATLG</sequence>
<dbReference type="GO" id="GO:0005778">
    <property type="term" value="C:peroxisomal membrane"/>
    <property type="evidence" value="ECO:0007669"/>
    <property type="project" value="TreeGrafter"/>
</dbReference>
<evidence type="ECO:0000256" key="11">
    <source>
        <dbReference type="SAM" id="MobiDB-lite"/>
    </source>
</evidence>
<keyword evidence="7" id="KW-0472">Membrane</keyword>
<feature type="domain" description="AAA+ ATPase" evidence="12">
    <location>
        <begin position="835"/>
        <end position="971"/>
    </location>
</feature>
<protein>
    <recommendedName>
        <fullName evidence="9">Peroxisomal ATPase PEX1</fullName>
    </recommendedName>
    <alternativeName>
        <fullName evidence="8">Peroxin-1</fullName>
    </alternativeName>
</protein>
<dbReference type="Gene3D" id="3.10.330.10">
    <property type="match status" value="1"/>
</dbReference>
<evidence type="ECO:0000256" key="7">
    <source>
        <dbReference type="ARBA" id="ARBA00023136"/>
    </source>
</evidence>
<evidence type="ECO:0000256" key="8">
    <source>
        <dbReference type="ARBA" id="ARBA00032509"/>
    </source>
</evidence>
<evidence type="ECO:0000313" key="14">
    <source>
        <dbReference type="Proteomes" id="UP000245699"/>
    </source>
</evidence>
<dbReference type="SUPFAM" id="SSF54585">
    <property type="entry name" value="Cdc48 domain 2-like"/>
    <property type="match status" value="1"/>
</dbReference>
<feature type="region of interest" description="Disordered" evidence="11">
    <location>
        <begin position="729"/>
        <end position="756"/>
    </location>
</feature>
<comment type="catalytic activity">
    <reaction evidence="10">
        <text>ATP + H2O = ADP + phosphate + H(+)</text>
        <dbReference type="Rhea" id="RHEA:13065"/>
        <dbReference type="ChEBI" id="CHEBI:15377"/>
        <dbReference type="ChEBI" id="CHEBI:15378"/>
        <dbReference type="ChEBI" id="CHEBI:30616"/>
        <dbReference type="ChEBI" id="CHEBI:43474"/>
        <dbReference type="ChEBI" id="CHEBI:456216"/>
    </reaction>
    <physiologicalReaction direction="left-to-right" evidence="10">
        <dbReference type="Rhea" id="RHEA:13066"/>
    </physiologicalReaction>
</comment>
<comment type="caution">
    <text evidence="13">The sequence shown here is derived from an EMBL/GenBank/DDBJ whole genome shotgun (WGS) entry which is preliminary data.</text>
</comment>
<dbReference type="Pfam" id="PF00004">
    <property type="entry name" value="AAA"/>
    <property type="match status" value="2"/>
</dbReference>
<evidence type="ECO:0000256" key="3">
    <source>
        <dbReference type="ARBA" id="ARBA00022593"/>
    </source>
</evidence>
<organism evidence="13 14">
    <name type="scientific">Furculomyces boomerangus</name>
    <dbReference type="NCBI Taxonomy" id="61424"/>
    <lineage>
        <taxon>Eukaryota</taxon>
        <taxon>Fungi</taxon>
        <taxon>Fungi incertae sedis</taxon>
        <taxon>Zoopagomycota</taxon>
        <taxon>Kickxellomycotina</taxon>
        <taxon>Harpellomycetes</taxon>
        <taxon>Harpellales</taxon>
        <taxon>Harpellaceae</taxon>
        <taxon>Furculomyces</taxon>
    </lineage>
</organism>
<dbReference type="GO" id="GO:0016558">
    <property type="term" value="P:protein import into peroxisome matrix"/>
    <property type="evidence" value="ECO:0007669"/>
    <property type="project" value="TreeGrafter"/>
</dbReference>
<evidence type="ECO:0000256" key="9">
    <source>
        <dbReference type="ARBA" id="ARBA00034532"/>
    </source>
</evidence>
<dbReference type="SUPFAM" id="SSF50692">
    <property type="entry name" value="ADC-like"/>
    <property type="match status" value="1"/>
</dbReference>
<dbReference type="OrthoDB" id="2187at2759"/>
<evidence type="ECO:0000256" key="4">
    <source>
        <dbReference type="ARBA" id="ARBA00022741"/>
    </source>
</evidence>
<dbReference type="InterPro" id="IPR050168">
    <property type="entry name" value="AAA_ATPase_domain"/>
</dbReference>
<dbReference type="PROSITE" id="PS00674">
    <property type="entry name" value="AAA"/>
    <property type="match status" value="1"/>
</dbReference>
<dbReference type="SUPFAM" id="SSF52540">
    <property type="entry name" value="P-loop containing nucleoside triphosphate hydrolases"/>
    <property type="match status" value="2"/>
</dbReference>
<comment type="similarity">
    <text evidence="2">Belongs to the AAA ATPase family.</text>
</comment>
<dbReference type="Gene3D" id="3.40.50.300">
    <property type="entry name" value="P-loop containing nucleotide triphosphate hydrolases"/>
    <property type="match status" value="2"/>
</dbReference>
<accession>A0A2T9Z5X1</accession>
<dbReference type="InterPro" id="IPR009010">
    <property type="entry name" value="Asp_de-COase-like_dom_sf"/>
</dbReference>
<dbReference type="AlphaFoldDB" id="A0A2T9Z5X1"/>
<keyword evidence="5" id="KW-0378">Hydrolase</keyword>
<dbReference type="PANTHER" id="PTHR23077:SF12">
    <property type="entry name" value="PEROXISOMAL ATPASE PEX1"/>
    <property type="match status" value="1"/>
</dbReference>
<evidence type="ECO:0000256" key="6">
    <source>
        <dbReference type="ARBA" id="ARBA00022840"/>
    </source>
</evidence>
<dbReference type="InterPro" id="IPR029067">
    <property type="entry name" value="CDC48_domain_2-like_sf"/>
</dbReference>
<dbReference type="GO" id="GO:0005829">
    <property type="term" value="C:cytosol"/>
    <property type="evidence" value="ECO:0007669"/>
    <property type="project" value="TreeGrafter"/>
</dbReference>
<dbReference type="InterPro" id="IPR003960">
    <property type="entry name" value="ATPase_AAA_CS"/>
</dbReference>
<dbReference type="GO" id="GO:0005524">
    <property type="term" value="F:ATP binding"/>
    <property type="evidence" value="ECO:0007669"/>
    <property type="project" value="UniProtKB-KW"/>
</dbReference>
<evidence type="ECO:0000256" key="2">
    <source>
        <dbReference type="ARBA" id="ARBA00006914"/>
    </source>
</evidence>
<feature type="domain" description="AAA+ ATPase" evidence="12">
    <location>
        <begin position="520"/>
        <end position="671"/>
    </location>
</feature>
<dbReference type="FunFam" id="3.40.50.300:FF:000149">
    <property type="entry name" value="Nuclear valosin-containing protein-like"/>
    <property type="match status" value="1"/>
</dbReference>
<dbReference type="STRING" id="61424.A0A2T9Z5X1"/>
<dbReference type="Proteomes" id="UP000245699">
    <property type="component" value="Unassembled WGS sequence"/>
</dbReference>
<dbReference type="InterPro" id="IPR003593">
    <property type="entry name" value="AAA+_ATPase"/>
</dbReference>
<evidence type="ECO:0000259" key="12">
    <source>
        <dbReference type="SMART" id="SM00382"/>
    </source>
</evidence>
<evidence type="ECO:0000313" key="13">
    <source>
        <dbReference type="EMBL" id="PVU99946.1"/>
    </source>
</evidence>
<dbReference type="InterPro" id="IPR015342">
    <property type="entry name" value="PEX1-N_C-lobe"/>
</dbReference>
<evidence type="ECO:0000256" key="10">
    <source>
        <dbReference type="ARBA" id="ARBA00048778"/>
    </source>
</evidence>
<reference evidence="13 14" key="1">
    <citation type="journal article" date="2018" name="MBio">
        <title>Comparative Genomics Reveals the Core Gene Toolbox for the Fungus-Insect Symbiosis.</title>
        <authorList>
            <person name="Wang Y."/>
            <person name="Stata M."/>
            <person name="Wang W."/>
            <person name="Stajich J.E."/>
            <person name="White M.M."/>
            <person name="Moncalvo J.M."/>
        </authorList>
    </citation>
    <scope>NUCLEOTIDE SEQUENCE [LARGE SCALE GENOMIC DNA]</scope>
    <source>
        <strain evidence="13 14">AUS-77-4</strain>
    </source>
</reference>
<keyword evidence="3" id="KW-0962">Peroxisome biogenesis</keyword>
<gene>
    <name evidence="13" type="ORF">BB559_000261</name>
</gene>
<dbReference type="Pfam" id="PF09262">
    <property type="entry name" value="PEX-1N"/>
    <property type="match status" value="1"/>
</dbReference>
<evidence type="ECO:0000256" key="5">
    <source>
        <dbReference type="ARBA" id="ARBA00022801"/>
    </source>
</evidence>
<name>A0A2T9Z5X1_9FUNG</name>
<keyword evidence="4" id="KW-0547">Nucleotide-binding</keyword>
<keyword evidence="6" id="KW-0067">ATP-binding</keyword>
<evidence type="ECO:0000256" key="1">
    <source>
        <dbReference type="ARBA" id="ARBA00004370"/>
    </source>
</evidence>
<dbReference type="Gene3D" id="2.40.40.20">
    <property type="match status" value="1"/>
</dbReference>